<protein>
    <submittedName>
        <fullName evidence="1">Uncharacterized protein</fullName>
    </submittedName>
</protein>
<reference evidence="1 2" key="1">
    <citation type="submission" date="2015-07" db="EMBL/GenBank/DDBJ databases">
        <title>Emmonsia species relationships and genome sequence.</title>
        <authorList>
            <person name="Cuomo C.A."/>
            <person name="Schwartz I.S."/>
            <person name="Kenyon C."/>
            <person name="de Hoog G.S."/>
            <person name="Govender N.P."/>
            <person name="Botha A."/>
            <person name="Moreno L."/>
            <person name="de Vries M."/>
            <person name="Munoz J.F."/>
            <person name="Stielow J.B."/>
        </authorList>
    </citation>
    <scope>NUCLEOTIDE SEQUENCE [LARGE SCALE GENOMIC DNA]</scope>
    <source>
        <strain evidence="1 2">CBS 136260</strain>
    </source>
</reference>
<name>A0A1B7NRR0_9EURO</name>
<accession>A0A1B7NRR0</accession>
<organism evidence="1 2">
    <name type="scientific">Emergomyces africanus</name>
    <dbReference type="NCBI Taxonomy" id="1955775"/>
    <lineage>
        <taxon>Eukaryota</taxon>
        <taxon>Fungi</taxon>
        <taxon>Dikarya</taxon>
        <taxon>Ascomycota</taxon>
        <taxon>Pezizomycotina</taxon>
        <taxon>Eurotiomycetes</taxon>
        <taxon>Eurotiomycetidae</taxon>
        <taxon>Onygenales</taxon>
        <taxon>Ajellomycetaceae</taxon>
        <taxon>Emergomyces</taxon>
    </lineage>
</organism>
<dbReference type="EMBL" id="LGUA01001007">
    <property type="protein sequence ID" value="OAX79474.1"/>
    <property type="molecule type" value="Genomic_DNA"/>
</dbReference>
<evidence type="ECO:0000313" key="2">
    <source>
        <dbReference type="Proteomes" id="UP000091918"/>
    </source>
</evidence>
<dbReference type="AlphaFoldDB" id="A0A1B7NRR0"/>
<evidence type="ECO:0000313" key="1">
    <source>
        <dbReference type="EMBL" id="OAX79474.1"/>
    </source>
</evidence>
<dbReference type="Proteomes" id="UP000091918">
    <property type="component" value="Unassembled WGS sequence"/>
</dbReference>
<gene>
    <name evidence="1" type="ORF">ACJ72_06205</name>
</gene>
<keyword evidence="2" id="KW-1185">Reference proteome</keyword>
<proteinExistence type="predicted"/>
<sequence>MDLSDNRWSVAGFESAIFQEIEPYYTELDRVSEQALSLLYRNIHNPQVVTGLPLDNDGAWAKKPPRLWQL</sequence>
<comment type="caution">
    <text evidence="1">The sequence shown here is derived from an EMBL/GenBank/DDBJ whole genome shotgun (WGS) entry which is preliminary data.</text>
</comment>